<dbReference type="InterPro" id="IPR027417">
    <property type="entry name" value="P-loop_NTPase"/>
</dbReference>
<accession>A0AAN6WL76</accession>
<dbReference type="PANTHER" id="PTHR43788">
    <property type="entry name" value="DNA2/NAM7 HELICASE FAMILY MEMBER"/>
    <property type="match status" value="1"/>
</dbReference>
<dbReference type="EMBL" id="MU864724">
    <property type="protein sequence ID" value="KAK4182177.1"/>
    <property type="molecule type" value="Genomic_DNA"/>
</dbReference>
<dbReference type="GO" id="GO:0043139">
    <property type="term" value="F:5'-3' DNA helicase activity"/>
    <property type="evidence" value="ECO:0007669"/>
    <property type="project" value="TreeGrafter"/>
</dbReference>
<keyword evidence="3 9" id="KW-0378">Hydrolase</keyword>
<proteinExistence type="inferred from homology"/>
<evidence type="ECO:0000256" key="4">
    <source>
        <dbReference type="ARBA" id="ARBA00022806"/>
    </source>
</evidence>
<sequence>MAQSPAKPTAIPPIYTFPSIDEFARRHKAGTEAEFAQDDKETYAINKEGLRYQAWVLAEQRRSIKKTTYLILVDPGEEGKKKLPQQGEPAKMRIVFDEGYPTRGWEVHRVTTSSLPHFLEVPNYKRLNAPRTTITVLSNSAYHTHDFRSGGIPLTAENSVNVCFWRFTSEATKDAEIGALRLLYGPHQNATERQIHAFNWFVTLRQPEFGVDLHHYMPHMRQALNDPEWSKTVLGRKFGMLNQQQQDVYRHGFRNIPCGICILPGGPGAGKTHFNLFTVAMAQSQPLPKTAKVDGRYQKTFAKVLFIVDMNNPVDDIANRMLRLNHELGVKKSVIRMKGWGTEVKFSDRLDGAQAGSSEEPMTVDFTNQFVRSFQQAMLGEVDSGRRSCEAPSLDEAAWERFESYRLTKYEELAKCMEEELFECEEVIPLRFRRLVYSLYRDTLAAADFIATTPVAASNHFRGMFRPDLVYFDEAPHARELCNLIAIANFDPLVWVMSGDHRQTRPYVGSAGPTSENLYAPQMSLSMMERAERAGVIQFELLTNHRAFGGLHHLASRLWYQGRMTSGNDGKSPEALVFTRSYLERLMNGRSCTVPRLLVHLKSCPKGQVDGTSSWNIEHFRWVMKRVKDLLMEPKFRHAERGEPGTILIISPYKKAHSEYKEAIQALPRWAQRRVEARTVDVSQGHEADFVFVDLVKEKSTDFLDDPNRLCVALSRARLGEVIMMHPSMPNSLTFKHRSQNLNRIYALCKEAQQHDAKDDVYPDDAPFTISRHNDSHGLEGGTSSLSSEDLARYNGNTLDLLGSILSG</sequence>
<dbReference type="Pfam" id="PF13086">
    <property type="entry name" value="AAA_11"/>
    <property type="match status" value="1"/>
</dbReference>
<dbReference type="InterPro" id="IPR041679">
    <property type="entry name" value="DNA2/NAM7-like_C"/>
</dbReference>
<feature type="domain" description="DNA2/NAM7 helicase-like C-terminal" evidence="8">
    <location>
        <begin position="524"/>
        <end position="724"/>
    </location>
</feature>
<feature type="region of interest" description="Disordered" evidence="6">
    <location>
        <begin position="764"/>
        <end position="787"/>
    </location>
</feature>
<dbReference type="PANTHER" id="PTHR43788:SF8">
    <property type="entry name" value="DNA-BINDING PROTEIN SMUBP-2"/>
    <property type="match status" value="1"/>
</dbReference>
<dbReference type="AlphaFoldDB" id="A0AAN6WL76"/>
<comment type="caution">
    <text evidence="9">The sequence shown here is derived from an EMBL/GenBank/DDBJ whole genome shotgun (WGS) entry which is preliminary data.</text>
</comment>
<dbReference type="GO" id="GO:0005524">
    <property type="term" value="F:ATP binding"/>
    <property type="evidence" value="ECO:0007669"/>
    <property type="project" value="UniProtKB-KW"/>
</dbReference>
<dbReference type="Gene3D" id="3.40.50.300">
    <property type="entry name" value="P-loop containing nucleotide triphosphate hydrolases"/>
    <property type="match status" value="2"/>
</dbReference>
<evidence type="ECO:0000313" key="9">
    <source>
        <dbReference type="EMBL" id="KAK4182177.1"/>
    </source>
</evidence>
<keyword evidence="4" id="KW-0347">Helicase</keyword>
<evidence type="ECO:0000313" key="10">
    <source>
        <dbReference type="Proteomes" id="UP001302126"/>
    </source>
</evidence>
<comment type="similarity">
    <text evidence="1">Belongs to the DNA2/NAM7 helicase family.</text>
</comment>
<evidence type="ECO:0000259" key="8">
    <source>
        <dbReference type="Pfam" id="PF13087"/>
    </source>
</evidence>
<name>A0AAN6WL76_9PEZI</name>
<feature type="domain" description="DNA2/NAM7 helicase helicase" evidence="7">
    <location>
        <begin position="241"/>
        <end position="510"/>
    </location>
</feature>
<evidence type="ECO:0000256" key="5">
    <source>
        <dbReference type="ARBA" id="ARBA00022840"/>
    </source>
</evidence>
<dbReference type="InterPro" id="IPR050534">
    <property type="entry name" value="Coronavir_polyprotein_1ab"/>
</dbReference>
<evidence type="ECO:0000256" key="2">
    <source>
        <dbReference type="ARBA" id="ARBA00022741"/>
    </source>
</evidence>
<protein>
    <submittedName>
        <fullName evidence="9">P-loop containing nucleoside triphosphate hydrolase protein</fullName>
    </submittedName>
</protein>
<dbReference type="Proteomes" id="UP001302126">
    <property type="component" value="Unassembled WGS sequence"/>
</dbReference>
<keyword evidence="5" id="KW-0067">ATP-binding</keyword>
<evidence type="ECO:0000256" key="6">
    <source>
        <dbReference type="SAM" id="MobiDB-lite"/>
    </source>
</evidence>
<dbReference type="GO" id="GO:0016787">
    <property type="term" value="F:hydrolase activity"/>
    <property type="evidence" value="ECO:0007669"/>
    <property type="project" value="UniProtKB-KW"/>
</dbReference>
<keyword evidence="10" id="KW-1185">Reference proteome</keyword>
<evidence type="ECO:0000256" key="1">
    <source>
        <dbReference type="ARBA" id="ARBA00007913"/>
    </source>
</evidence>
<reference evidence="9" key="2">
    <citation type="submission" date="2023-05" db="EMBL/GenBank/DDBJ databases">
        <authorList>
            <consortium name="Lawrence Berkeley National Laboratory"/>
            <person name="Steindorff A."/>
            <person name="Hensen N."/>
            <person name="Bonometti L."/>
            <person name="Westerberg I."/>
            <person name="Brannstrom I.O."/>
            <person name="Guillou S."/>
            <person name="Cros-Aarteil S."/>
            <person name="Calhoun S."/>
            <person name="Haridas S."/>
            <person name="Kuo A."/>
            <person name="Mondo S."/>
            <person name="Pangilinan J."/>
            <person name="Riley R."/>
            <person name="Labutti K."/>
            <person name="Andreopoulos B."/>
            <person name="Lipzen A."/>
            <person name="Chen C."/>
            <person name="Yanf M."/>
            <person name="Daum C."/>
            <person name="Ng V."/>
            <person name="Clum A."/>
            <person name="Ohm R."/>
            <person name="Martin F."/>
            <person name="Silar P."/>
            <person name="Natvig D."/>
            <person name="Lalanne C."/>
            <person name="Gautier V."/>
            <person name="Ament-Velasquez S.L."/>
            <person name="Kruys A."/>
            <person name="Hutchinson M.I."/>
            <person name="Powell A.J."/>
            <person name="Barry K."/>
            <person name="Miller A.N."/>
            <person name="Grigoriev I.V."/>
            <person name="Debuchy R."/>
            <person name="Gladieux P."/>
            <person name="Thoren M.H."/>
            <person name="Johannesson H."/>
        </authorList>
    </citation>
    <scope>NUCLEOTIDE SEQUENCE</scope>
    <source>
        <strain evidence="9">PSN309</strain>
    </source>
</reference>
<reference evidence="9" key="1">
    <citation type="journal article" date="2023" name="Mol. Phylogenet. Evol.">
        <title>Genome-scale phylogeny and comparative genomics of the fungal order Sordariales.</title>
        <authorList>
            <person name="Hensen N."/>
            <person name="Bonometti L."/>
            <person name="Westerberg I."/>
            <person name="Brannstrom I.O."/>
            <person name="Guillou S."/>
            <person name="Cros-Aarteil S."/>
            <person name="Calhoun S."/>
            <person name="Haridas S."/>
            <person name="Kuo A."/>
            <person name="Mondo S."/>
            <person name="Pangilinan J."/>
            <person name="Riley R."/>
            <person name="LaButti K."/>
            <person name="Andreopoulos B."/>
            <person name="Lipzen A."/>
            <person name="Chen C."/>
            <person name="Yan M."/>
            <person name="Daum C."/>
            <person name="Ng V."/>
            <person name="Clum A."/>
            <person name="Steindorff A."/>
            <person name="Ohm R.A."/>
            <person name="Martin F."/>
            <person name="Silar P."/>
            <person name="Natvig D.O."/>
            <person name="Lalanne C."/>
            <person name="Gautier V."/>
            <person name="Ament-Velasquez S.L."/>
            <person name="Kruys A."/>
            <person name="Hutchinson M.I."/>
            <person name="Powell A.J."/>
            <person name="Barry K."/>
            <person name="Miller A.N."/>
            <person name="Grigoriev I.V."/>
            <person name="Debuchy R."/>
            <person name="Gladieux P."/>
            <person name="Hiltunen Thoren M."/>
            <person name="Johannesson H."/>
        </authorList>
    </citation>
    <scope>NUCLEOTIDE SEQUENCE</scope>
    <source>
        <strain evidence="9">PSN309</strain>
    </source>
</reference>
<dbReference type="SUPFAM" id="SSF52540">
    <property type="entry name" value="P-loop containing nucleoside triphosphate hydrolases"/>
    <property type="match status" value="1"/>
</dbReference>
<gene>
    <name evidence="9" type="ORF">QBC35DRAFT_549111</name>
</gene>
<keyword evidence="2" id="KW-0547">Nucleotide-binding</keyword>
<evidence type="ECO:0000256" key="3">
    <source>
        <dbReference type="ARBA" id="ARBA00022801"/>
    </source>
</evidence>
<evidence type="ECO:0000259" key="7">
    <source>
        <dbReference type="Pfam" id="PF13086"/>
    </source>
</evidence>
<organism evidence="9 10">
    <name type="scientific">Podospora australis</name>
    <dbReference type="NCBI Taxonomy" id="1536484"/>
    <lineage>
        <taxon>Eukaryota</taxon>
        <taxon>Fungi</taxon>
        <taxon>Dikarya</taxon>
        <taxon>Ascomycota</taxon>
        <taxon>Pezizomycotina</taxon>
        <taxon>Sordariomycetes</taxon>
        <taxon>Sordariomycetidae</taxon>
        <taxon>Sordariales</taxon>
        <taxon>Podosporaceae</taxon>
        <taxon>Podospora</taxon>
    </lineage>
</organism>
<dbReference type="InterPro" id="IPR041677">
    <property type="entry name" value="DNA2/NAM7_AAA_11"/>
</dbReference>
<dbReference type="Pfam" id="PF13087">
    <property type="entry name" value="AAA_12"/>
    <property type="match status" value="1"/>
</dbReference>